<reference evidence="2 3" key="1">
    <citation type="submission" date="2015-06" db="EMBL/GenBank/DDBJ databases">
        <title>Cloning and characterization of the uncialamcin biosynthetic gene cluster.</title>
        <authorList>
            <person name="Yan X."/>
            <person name="Huang T."/>
            <person name="Ge H."/>
            <person name="Shen B."/>
        </authorList>
    </citation>
    <scope>NUCLEOTIDE SEQUENCE [LARGE SCALE GENOMIC DNA]</scope>
    <source>
        <strain evidence="2 3">DCA2648</strain>
    </source>
</reference>
<feature type="transmembrane region" description="Helical" evidence="1">
    <location>
        <begin position="12"/>
        <end position="34"/>
    </location>
</feature>
<dbReference type="RefSeq" id="WP_073788027.1">
    <property type="nucleotide sequence ID" value="NZ_LFBV01000003.1"/>
</dbReference>
<comment type="caution">
    <text evidence="2">The sequence shown here is derived from an EMBL/GenBank/DDBJ whole genome shotgun (WGS) entry which is preliminary data.</text>
</comment>
<protein>
    <submittedName>
        <fullName evidence="2">Uncharacterized protein</fullName>
    </submittedName>
</protein>
<gene>
    <name evidence="2" type="ORF">AB852_14115</name>
</gene>
<dbReference type="EMBL" id="LFBV01000003">
    <property type="protein sequence ID" value="OKH93846.1"/>
    <property type="molecule type" value="Genomic_DNA"/>
</dbReference>
<dbReference type="AlphaFoldDB" id="A0A1Q4V7N8"/>
<keyword evidence="1" id="KW-0812">Transmembrane</keyword>
<keyword evidence="1" id="KW-1133">Transmembrane helix</keyword>
<accession>A0A1Q4V7N8</accession>
<evidence type="ECO:0000313" key="2">
    <source>
        <dbReference type="EMBL" id="OKH93846.1"/>
    </source>
</evidence>
<proteinExistence type="predicted"/>
<organism evidence="2 3">
    <name type="scientific">Streptomyces uncialis</name>
    <dbReference type="NCBI Taxonomy" id="1048205"/>
    <lineage>
        <taxon>Bacteria</taxon>
        <taxon>Bacillati</taxon>
        <taxon>Actinomycetota</taxon>
        <taxon>Actinomycetes</taxon>
        <taxon>Kitasatosporales</taxon>
        <taxon>Streptomycetaceae</taxon>
        <taxon>Streptomyces</taxon>
    </lineage>
</organism>
<name>A0A1Q4V7N8_9ACTN</name>
<sequence>MRHEEKAKLTAARALIPVAILVASPVLLIAGTPIRRRYLRYVYRDEAPLILEKEQGRTSVHWFVVTSPLLDWLCWPTKSLARLISRRG</sequence>
<keyword evidence="1" id="KW-0472">Membrane</keyword>
<dbReference type="Proteomes" id="UP000186455">
    <property type="component" value="Unassembled WGS sequence"/>
</dbReference>
<keyword evidence="3" id="KW-1185">Reference proteome</keyword>
<evidence type="ECO:0000256" key="1">
    <source>
        <dbReference type="SAM" id="Phobius"/>
    </source>
</evidence>
<evidence type="ECO:0000313" key="3">
    <source>
        <dbReference type="Proteomes" id="UP000186455"/>
    </source>
</evidence>